<gene>
    <name evidence="2" type="ORF">DAPPUDRAFT_28875</name>
</gene>
<dbReference type="Gene3D" id="3.20.20.190">
    <property type="entry name" value="Phosphatidylinositol (PI) phosphodiesterase"/>
    <property type="match status" value="1"/>
</dbReference>
<dbReference type="GO" id="GO:0035556">
    <property type="term" value="P:intracellular signal transduction"/>
    <property type="evidence" value="ECO:0007669"/>
    <property type="project" value="InterPro"/>
</dbReference>
<dbReference type="InterPro" id="IPR001192">
    <property type="entry name" value="PI-PLC_fam"/>
</dbReference>
<sequence length="92" mass="10639">NQLIGDSTIEAYRRAMTNKVRCLELDLHDGNSGPVIYHGWTLTRKISAVGVLKDIAANYQKNDFPLILDLEDHLSDFQRTYLKREMLDIFKD</sequence>
<dbReference type="PhylomeDB" id="E9GBV7"/>
<protein>
    <recommendedName>
        <fullName evidence="1">Phosphatidylinositol-specific phospholipase C X domain-containing protein</fullName>
    </recommendedName>
</protein>
<organism evidence="2 3">
    <name type="scientific">Daphnia pulex</name>
    <name type="common">Water flea</name>
    <dbReference type="NCBI Taxonomy" id="6669"/>
    <lineage>
        <taxon>Eukaryota</taxon>
        <taxon>Metazoa</taxon>
        <taxon>Ecdysozoa</taxon>
        <taxon>Arthropoda</taxon>
        <taxon>Crustacea</taxon>
        <taxon>Branchiopoda</taxon>
        <taxon>Diplostraca</taxon>
        <taxon>Cladocera</taxon>
        <taxon>Anomopoda</taxon>
        <taxon>Daphniidae</taxon>
        <taxon>Daphnia</taxon>
    </lineage>
</organism>
<dbReference type="Proteomes" id="UP000000305">
    <property type="component" value="Unassembled WGS sequence"/>
</dbReference>
<dbReference type="InParanoid" id="E9GBV7"/>
<dbReference type="PANTHER" id="PTHR10336:SF209">
    <property type="entry name" value="PHOSPHOINOSITIDE PHOSPHOLIPASE C"/>
    <property type="match status" value="1"/>
</dbReference>
<dbReference type="AlphaFoldDB" id="E9GBV7"/>
<dbReference type="PROSITE" id="PS50007">
    <property type="entry name" value="PIPLC_X_DOMAIN"/>
    <property type="match status" value="1"/>
</dbReference>
<dbReference type="KEGG" id="dpx:DAPPUDRAFT_28875"/>
<keyword evidence="3" id="KW-1185">Reference proteome</keyword>
<dbReference type="PANTHER" id="PTHR10336">
    <property type="entry name" value="PHOSPHOINOSITIDE-SPECIFIC PHOSPHOLIPASE C FAMILY PROTEIN"/>
    <property type="match status" value="1"/>
</dbReference>
<dbReference type="InterPro" id="IPR017946">
    <property type="entry name" value="PLC-like_Pdiesterase_TIM-brl"/>
</dbReference>
<feature type="non-terminal residue" evidence="2">
    <location>
        <position position="1"/>
    </location>
</feature>
<feature type="domain" description="Phosphatidylinositol-specific phospholipase C X" evidence="1">
    <location>
        <begin position="1"/>
        <end position="92"/>
    </location>
</feature>
<dbReference type="OrthoDB" id="269822at2759"/>
<evidence type="ECO:0000313" key="2">
    <source>
        <dbReference type="EMBL" id="EFX83088.1"/>
    </source>
</evidence>
<dbReference type="SUPFAM" id="SSF51695">
    <property type="entry name" value="PLC-like phosphodiesterases"/>
    <property type="match status" value="1"/>
</dbReference>
<dbReference type="Pfam" id="PF00388">
    <property type="entry name" value="PI-PLC-X"/>
    <property type="match status" value="1"/>
</dbReference>
<proteinExistence type="predicted"/>
<accession>E9GBV7</accession>
<dbReference type="FunFam" id="3.20.20.190:FF:000135">
    <property type="match status" value="1"/>
</dbReference>
<dbReference type="eggNOG" id="KOG0169">
    <property type="taxonomic scope" value="Eukaryota"/>
</dbReference>
<dbReference type="SMART" id="SM00148">
    <property type="entry name" value="PLCXc"/>
    <property type="match status" value="1"/>
</dbReference>
<dbReference type="HOGENOM" id="CLU_2419298_0_0_1"/>
<evidence type="ECO:0000259" key="1">
    <source>
        <dbReference type="SMART" id="SM00148"/>
    </source>
</evidence>
<dbReference type="GO" id="GO:0006629">
    <property type="term" value="P:lipid metabolic process"/>
    <property type="evidence" value="ECO:0007669"/>
    <property type="project" value="InterPro"/>
</dbReference>
<feature type="non-terminal residue" evidence="2">
    <location>
        <position position="92"/>
    </location>
</feature>
<name>E9GBV7_DAPPU</name>
<reference evidence="2 3" key="1">
    <citation type="journal article" date="2011" name="Science">
        <title>The ecoresponsive genome of Daphnia pulex.</title>
        <authorList>
            <person name="Colbourne J.K."/>
            <person name="Pfrender M.E."/>
            <person name="Gilbert D."/>
            <person name="Thomas W.K."/>
            <person name="Tucker A."/>
            <person name="Oakley T.H."/>
            <person name="Tokishita S."/>
            <person name="Aerts A."/>
            <person name="Arnold G.J."/>
            <person name="Basu M.K."/>
            <person name="Bauer D.J."/>
            <person name="Caceres C.E."/>
            <person name="Carmel L."/>
            <person name="Casola C."/>
            <person name="Choi J.H."/>
            <person name="Detter J.C."/>
            <person name="Dong Q."/>
            <person name="Dusheyko S."/>
            <person name="Eads B.D."/>
            <person name="Frohlich T."/>
            <person name="Geiler-Samerotte K.A."/>
            <person name="Gerlach D."/>
            <person name="Hatcher P."/>
            <person name="Jogdeo S."/>
            <person name="Krijgsveld J."/>
            <person name="Kriventseva E.V."/>
            <person name="Kultz D."/>
            <person name="Laforsch C."/>
            <person name="Lindquist E."/>
            <person name="Lopez J."/>
            <person name="Manak J.R."/>
            <person name="Muller J."/>
            <person name="Pangilinan J."/>
            <person name="Patwardhan R.P."/>
            <person name="Pitluck S."/>
            <person name="Pritham E.J."/>
            <person name="Rechtsteiner A."/>
            <person name="Rho M."/>
            <person name="Rogozin I.B."/>
            <person name="Sakarya O."/>
            <person name="Salamov A."/>
            <person name="Schaack S."/>
            <person name="Shapiro H."/>
            <person name="Shiga Y."/>
            <person name="Skalitzky C."/>
            <person name="Smith Z."/>
            <person name="Souvorov A."/>
            <person name="Sung W."/>
            <person name="Tang Z."/>
            <person name="Tsuchiya D."/>
            <person name="Tu H."/>
            <person name="Vos H."/>
            <person name="Wang M."/>
            <person name="Wolf Y.I."/>
            <person name="Yamagata H."/>
            <person name="Yamada T."/>
            <person name="Ye Y."/>
            <person name="Shaw J.R."/>
            <person name="Andrews J."/>
            <person name="Crease T.J."/>
            <person name="Tang H."/>
            <person name="Lucas S.M."/>
            <person name="Robertson H.M."/>
            <person name="Bork P."/>
            <person name="Koonin E.V."/>
            <person name="Zdobnov E.M."/>
            <person name="Grigoriev I.V."/>
            <person name="Lynch M."/>
            <person name="Boore J.L."/>
        </authorList>
    </citation>
    <scope>NUCLEOTIDE SEQUENCE [LARGE SCALE GENOMIC DNA]</scope>
</reference>
<evidence type="ECO:0000313" key="3">
    <source>
        <dbReference type="Proteomes" id="UP000000305"/>
    </source>
</evidence>
<dbReference type="EMBL" id="GL732538">
    <property type="protein sequence ID" value="EFX83088.1"/>
    <property type="molecule type" value="Genomic_DNA"/>
</dbReference>
<dbReference type="InterPro" id="IPR000909">
    <property type="entry name" value="PLipase_C_PInositol-sp_X_dom"/>
</dbReference>
<dbReference type="STRING" id="6669.E9GBV7"/>
<dbReference type="GO" id="GO:0008081">
    <property type="term" value="F:phosphoric diester hydrolase activity"/>
    <property type="evidence" value="ECO:0007669"/>
    <property type="project" value="InterPro"/>
</dbReference>